<proteinExistence type="predicted"/>
<dbReference type="Proteomes" id="UP000828390">
    <property type="component" value="Unassembled WGS sequence"/>
</dbReference>
<reference evidence="2" key="2">
    <citation type="submission" date="2020-11" db="EMBL/GenBank/DDBJ databases">
        <authorList>
            <person name="McCartney M.A."/>
            <person name="Auch B."/>
            <person name="Kono T."/>
            <person name="Mallez S."/>
            <person name="Becker A."/>
            <person name="Gohl D.M."/>
            <person name="Silverstein K.A.T."/>
            <person name="Koren S."/>
            <person name="Bechman K.B."/>
            <person name="Herman A."/>
            <person name="Abrahante J.E."/>
            <person name="Garbe J."/>
        </authorList>
    </citation>
    <scope>NUCLEOTIDE SEQUENCE</scope>
    <source>
        <strain evidence="2">Duluth1</strain>
        <tissue evidence="2">Whole animal</tissue>
    </source>
</reference>
<feature type="region of interest" description="Disordered" evidence="1">
    <location>
        <begin position="135"/>
        <end position="231"/>
    </location>
</feature>
<name>A0A9D4RFI2_DREPO</name>
<feature type="compositionally biased region" description="Polar residues" evidence="1">
    <location>
        <begin position="219"/>
        <end position="231"/>
    </location>
</feature>
<feature type="compositionally biased region" description="Low complexity" evidence="1">
    <location>
        <begin position="200"/>
        <end position="210"/>
    </location>
</feature>
<evidence type="ECO:0000313" key="2">
    <source>
        <dbReference type="EMBL" id="KAH3864435.1"/>
    </source>
</evidence>
<evidence type="ECO:0000256" key="1">
    <source>
        <dbReference type="SAM" id="MobiDB-lite"/>
    </source>
</evidence>
<evidence type="ECO:0000313" key="3">
    <source>
        <dbReference type="Proteomes" id="UP000828390"/>
    </source>
</evidence>
<dbReference type="EMBL" id="JAIWYP010000002">
    <property type="protein sequence ID" value="KAH3864435.1"/>
    <property type="molecule type" value="Genomic_DNA"/>
</dbReference>
<feature type="compositionally biased region" description="Polar residues" evidence="1">
    <location>
        <begin position="147"/>
        <end position="161"/>
    </location>
</feature>
<organism evidence="2 3">
    <name type="scientific">Dreissena polymorpha</name>
    <name type="common">Zebra mussel</name>
    <name type="synonym">Mytilus polymorpha</name>
    <dbReference type="NCBI Taxonomy" id="45954"/>
    <lineage>
        <taxon>Eukaryota</taxon>
        <taxon>Metazoa</taxon>
        <taxon>Spiralia</taxon>
        <taxon>Lophotrochozoa</taxon>
        <taxon>Mollusca</taxon>
        <taxon>Bivalvia</taxon>
        <taxon>Autobranchia</taxon>
        <taxon>Heteroconchia</taxon>
        <taxon>Euheterodonta</taxon>
        <taxon>Imparidentia</taxon>
        <taxon>Neoheterodontei</taxon>
        <taxon>Myida</taxon>
        <taxon>Dreissenoidea</taxon>
        <taxon>Dreissenidae</taxon>
        <taxon>Dreissena</taxon>
    </lineage>
</organism>
<comment type="caution">
    <text evidence="2">The sequence shown here is derived from an EMBL/GenBank/DDBJ whole genome shotgun (WGS) entry which is preliminary data.</text>
</comment>
<accession>A0A9D4RFI2</accession>
<sequence>MHVSEHNTLASYKAASGALPPLVGSKGNSVFNLKQTGKCGPNPVPATTATMVSQNQRGSSSKSLIYRSIPPKPHTFTLSDMIGESLSQNRVNKKLGLTGSSSSEFAKRFISRPTTQPKVIEFNVGKISAQKRRRGINGFFPPVKLRGTSSAKFTPPSTHTSEPVAHAMSAPPVPTATTTTAAPGSALQLVPTSYSEVRPKSASRSISRASRTSRRSLRQTPESVRTAPAQDSNIVYPETFEFDELSTMLGPKRVLPRRDLPWVFRYKVKRNMNELSKIMSTKQPPLVDV</sequence>
<dbReference type="AlphaFoldDB" id="A0A9D4RFI2"/>
<dbReference type="OrthoDB" id="6149397at2759"/>
<gene>
    <name evidence="2" type="ORF">DPMN_027453</name>
</gene>
<reference evidence="2" key="1">
    <citation type="journal article" date="2019" name="bioRxiv">
        <title>The Genome of the Zebra Mussel, Dreissena polymorpha: A Resource for Invasive Species Research.</title>
        <authorList>
            <person name="McCartney M.A."/>
            <person name="Auch B."/>
            <person name="Kono T."/>
            <person name="Mallez S."/>
            <person name="Zhang Y."/>
            <person name="Obille A."/>
            <person name="Becker A."/>
            <person name="Abrahante J.E."/>
            <person name="Garbe J."/>
            <person name="Badalamenti J.P."/>
            <person name="Herman A."/>
            <person name="Mangelson H."/>
            <person name="Liachko I."/>
            <person name="Sullivan S."/>
            <person name="Sone E.D."/>
            <person name="Koren S."/>
            <person name="Silverstein K.A.T."/>
            <person name="Beckman K.B."/>
            <person name="Gohl D.M."/>
        </authorList>
    </citation>
    <scope>NUCLEOTIDE SEQUENCE</scope>
    <source>
        <strain evidence="2">Duluth1</strain>
        <tissue evidence="2">Whole animal</tissue>
    </source>
</reference>
<keyword evidence="3" id="KW-1185">Reference proteome</keyword>
<protein>
    <submittedName>
        <fullName evidence="2">Uncharacterized protein</fullName>
    </submittedName>
</protein>